<organism evidence="1 2">
    <name type="scientific">Kryptolebias marmoratus</name>
    <name type="common">Mangrove killifish</name>
    <name type="synonym">Rivulus marmoratus</name>
    <dbReference type="NCBI Taxonomy" id="37003"/>
    <lineage>
        <taxon>Eukaryota</taxon>
        <taxon>Metazoa</taxon>
        <taxon>Chordata</taxon>
        <taxon>Craniata</taxon>
        <taxon>Vertebrata</taxon>
        <taxon>Euteleostomi</taxon>
        <taxon>Actinopterygii</taxon>
        <taxon>Neopterygii</taxon>
        <taxon>Teleostei</taxon>
        <taxon>Neoteleostei</taxon>
        <taxon>Acanthomorphata</taxon>
        <taxon>Ovalentaria</taxon>
        <taxon>Atherinomorphae</taxon>
        <taxon>Cyprinodontiformes</taxon>
        <taxon>Rivulidae</taxon>
        <taxon>Kryptolebias</taxon>
    </lineage>
</organism>
<dbReference type="Ensembl" id="ENSKMAT00000016513.1">
    <property type="protein sequence ID" value="ENSKMAP00000016283.1"/>
    <property type="gene ID" value="ENSKMAG00000012154.1"/>
</dbReference>
<evidence type="ECO:0000313" key="2">
    <source>
        <dbReference type="Proteomes" id="UP000264800"/>
    </source>
</evidence>
<accession>A0A3Q3AHY1</accession>
<name>A0A3Q3AHY1_KRYMA</name>
<reference evidence="1" key="1">
    <citation type="submission" date="2025-08" db="UniProtKB">
        <authorList>
            <consortium name="Ensembl"/>
        </authorList>
    </citation>
    <scope>IDENTIFICATION</scope>
</reference>
<dbReference type="OMA" id="LTCGSNH"/>
<dbReference type="SUPFAM" id="SSF51695">
    <property type="entry name" value="PLC-like phosphodiesterases"/>
    <property type="match status" value="1"/>
</dbReference>
<keyword evidence="2" id="KW-1185">Reference proteome</keyword>
<evidence type="ECO:0000313" key="1">
    <source>
        <dbReference type="Ensembl" id="ENSKMAP00000016283.1"/>
    </source>
</evidence>
<dbReference type="GO" id="GO:0006629">
    <property type="term" value="P:lipid metabolic process"/>
    <property type="evidence" value="ECO:0007669"/>
    <property type="project" value="InterPro"/>
</dbReference>
<dbReference type="GeneTree" id="ENSGT00390000010118"/>
<dbReference type="GO" id="GO:0008081">
    <property type="term" value="F:phosphoric diester hydrolase activity"/>
    <property type="evidence" value="ECO:0007669"/>
    <property type="project" value="InterPro"/>
</dbReference>
<dbReference type="STRING" id="37003.ENSKMAP00000016283"/>
<dbReference type="Gene3D" id="3.20.20.190">
    <property type="entry name" value="Phosphatidylinositol (PI) phosphodiesterase"/>
    <property type="match status" value="1"/>
</dbReference>
<sequence>MFFTNIKPKQKIAVKLISYHSSTYLSNNCWGLFSFYCKSVDTQNIQDIKIRIYTPVSAVSIPGSHESLKLYGGPLAVCQVWTLDQQLRAGLRFFDIHAGFWLPTQTDLSIRDSNWKFWQNSRLDEVFRKILHFLDSHQTEAVLLRVTLHGFYKERAVQLVKKLIKKNENRFWTKHSVPKMKDARGKIVFLQNKMFPVGAENQKLFFFEFNKLKDVEGKVRRIRTRFCGQNIVLTENPARSLRSPKSLARSVNKQLKEFLQNHRRTSSNLGCLGVLSLDFPGPDLIQDIIIWFFDSLLIMNKLL</sequence>
<dbReference type="PANTHER" id="PTHR13593:SF113">
    <property type="entry name" value="SI:DKEY-266F7.9"/>
    <property type="match status" value="1"/>
</dbReference>
<dbReference type="InterPro" id="IPR051057">
    <property type="entry name" value="PI-PLC_domain"/>
</dbReference>
<protein>
    <recommendedName>
        <fullName evidence="3">Phosphatidylinositol-specific phospholipase C X domain-containing protein</fullName>
    </recommendedName>
</protein>
<dbReference type="Proteomes" id="UP000264800">
    <property type="component" value="Unplaced"/>
</dbReference>
<dbReference type="PANTHER" id="PTHR13593">
    <property type="match status" value="1"/>
</dbReference>
<reference evidence="1" key="2">
    <citation type="submission" date="2025-09" db="UniProtKB">
        <authorList>
            <consortium name="Ensembl"/>
        </authorList>
    </citation>
    <scope>IDENTIFICATION</scope>
</reference>
<proteinExistence type="predicted"/>
<evidence type="ECO:0008006" key="3">
    <source>
        <dbReference type="Google" id="ProtNLM"/>
    </source>
</evidence>
<dbReference type="InterPro" id="IPR017946">
    <property type="entry name" value="PLC-like_Pdiesterase_TIM-brl"/>
</dbReference>
<dbReference type="AlphaFoldDB" id="A0A3Q3AHY1"/>